<comment type="caution">
    <text evidence="2">The sequence shown here is derived from an EMBL/GenBank/DDBJ whole genome shotgun (WGS) entry which is preliminary data.</text>
</comment>
<organism evidence="2 3">
    <name type="scientific">Streptomyces rhizosphaericus</name>
    <dbReference type="NCBI Taxonomy" id="114699"/>
    <lineage>
        <taxon>Bacteria</taxon>
        <taxon>Bacillati</taxon>
        <taxon>Actinomycetota</taxon>
        <taxon>Actinomycetes</taxon>
        <taxon>Kitasatosporales</taxon>
        <taxon>Streptomycetaceae</taxon>
        <taxon>Streptomyces</taxon>
        <taxon>Streptomyces violaceusniger group</taxon>
    </lineage>
</organism>
<sequence>MHSLSLPWSPTPGRSATVRRCGRATRGIPGRGAYGSTYWWNRFAERSGDG</sequence>
<feature type="region of interest" description="Disordered" evidence="1">
    <location>
        <begin position="1"/>
        <end position="26"/>
    </location>
</feature>
<evidence type="ECO:0000313" key="2">
    <source>
        <dbReference type="EMBL" id="GAA0914640.1"/>
    </source>
</evidence>
<name>A0ABN1NQL0_9ACTN</name>
<evidence type="ECO:0000313" key="3">
    <source>
        <dbReference type="Proteomes" id="UP001500418"/>
    </source>
</evidence>
<dbReference type="EMBL" id="BAAAID010000001">
    <property type="protein sequence ID" value="GAA0914640.1"/>
    <property type="molecule type" value="Genomic_DNA"/>
</dbReference>
<dbReference type="Proteomes" id="UP001500418">
    <property type="component" value="Unassembled WGS sequence"/>
</dbReference>
<gene>
    <name evidence="2" type="ORF">GCM10009575_000950</name>
</gene>
<protein>
    <submittedName>
        <fullName evidence="2">Uncharacterized protein</fullName>
    </submittedName>
</protein>
<reference evidence="2 3" key="1">
    <citation type="journal article" date="2019" name="Int. J. Syst. Evol. Microbiol.">
        <title>The Global Catalogue of Microorganisms (GCM) 10K type strain sequencing project: providing services to taxonomists for standard genome sequencing and annotation.</title>
        <authorList>
            <consortium name="The Broad Institute Genomics Platform"/>
            <consortium name="The Broad Institute Genome Sequencing Center for Infectious Disease"/>
            <person name="Wu L."/>
            <person name="Ma J."/>
        </authorList>
    </citation>
    <scope>NUCLEOTIDE SEQUENCE [LARGE SCALE GENOMIC DNA]</scope>
    <source>
        <strain evidence="2 3">JCM 11444</strain>
    </source>
</reference>
<proteinExistence type="predicted"/>
<feature type="compositionally biased region" description="Polar residues" evidence="1">
    <location>
        <begin position="1"/>
        <end position="14"/>
    </location>
</feature>
<keyword evidence="3" id="KW-1185">Reference proteome</keyword>
<evidence type="ECO:0000256" key="1">
    <source>
        <dbReference type="SAM" id="MobiDB-lite"/>
    </source>
</evidence>
<accession>A0ABN1NQL0</accession>